<reference evidence="6 7" key="1">
    <citation type="journal article" date="2019" name="Biochem. Eng. J.">
        <title>Metabolic engineering of the marine bacteria Neptunomonas concharum for the production of acetoin and meso-2,3-butanediol from acetate.</title>
        <authorList>
            <person name="Li W."/>
            <person name="Pu N."/>
            <person name="Liu C.-X."/>
            <person name="Yuan Q.-P."/>
            <person name="Li Z.-J."/>
        </authorList>
    </citation>
    <scope>NUCLEOTIDE SEQUENCE [LARGE SCALE GENOMIC DNA]</scope>
    <source>
        <strain evidence="6 7">JCM17730</strain>
    </source>
</reference>
<comment type="function">
    <text evidence="4">Involved in the assembly of lipopolysaccharide (LPS). Required for the translocation of LPS from the inner membrane to the outer membrane. May form a bridge between the inner membrane and the outer membrane, via interactions with LptC and LptD, thereby facilitating LPS transfer across the periplasm.</text>
</comment>
<evidence type="ECO:0000256" key="4">
    <source>
        <dbReference type="HAMAP-Rule" id="MF_01914"/>
    </source>
</evidence>
<dbReference type="NCBIfam" id="TIGR03002">
    <property type="entry name" value="outer_YhbN_LptA"/>
    <property type="match status" value="1"/>
</dbReference>
<evidence type="ECO:0000313" key="6">
    <source>
        <dbReference type="EMBL" id="QEQ97453.1"/>
    </source>
</evidence>
<proteinExistence type="inferred from homology"/>
<dbReference type="GO" id="GO:0001530">
    <property type="term" value="F:lipopolysaccharide binding"/>
    <property type="evidence" value="ECO:0007669"/>
    <property type="project" value="InterPro"/>
</dbReference>
<dbReference type="OrthoDB" id="9795964at2"/>
<comment type="similarity">
    <text evidence="4">Belongs to the LptA family.</text>
</comment>
<dbReference type="InterPro" id="IPR005653">
    <property type="entry name" value="OstA-like_N"/>
</dbReference>
<feature type="domain" description="Organic solvent tolerance-like N-terminal" evidence="5">
    <location>
        <begin position="38"/>
        <end position="147"/>
    </location>
</feature>
<dbReference type="GO" id="GO:0009279">
    <property type="term" value="C:cell outer membrane"/>
    <property type="evidence" value="ECO:0007669"/>
    <property type="project" value="TreeGrafter"/>
</dbReference>
<sequence>MQTNKRSYHTLLSILGAYFLGLTSFAYALPSDKHQPIHISADAAQINEKTGTTTYTGNVLMKQGSMEIKAARIDLYREKDSVSRIIANGSPANFRQQAAEDKPITDAFGEKLDYLIAKQTITITGNAKVQQESDQFTGSKIVYQMDKAIVNAYSGEGKTGQRVQMVIQPKAKP</sequence>
<dbReference type="InterPro" id="IPR052037">
    <property type="entry name" value="LPS_export_LptA"/>
</dbReference>
<dbReference type="GO" id="GO:0015920">
    <property type="term" value="P:lipopolysaccharide transport"/>
    <property type="evidence" value="ECO:0007669"/>
    <property type="project" value="UniProtKB-UniRule"/>
</dbReference>
<dbReference type="Gene3D" id="2.60.450.10">
    <property type="entry name" value="Lipopolysaccharide (LPS) transport protein A like domain"/>
    <property type="match status" value="1"/>
</dbReference>
<name>A0A5P1RCX1_9GAMM</name>
<dbReference type="GO" id="GO:0017089">
    <property type="term" value="F:glycolipid transfer activity"/>
    <property type="evidence" value="ECO:0007669"/>
    <property type="project" value="TreeGrafter"/>
</dbReference>
<keyword evidence="1 4" id="KW-0813">Transport</keyword>
<dbReference type="RefSeq" id="WP_138986906.1">
    <property type="nucleotide sequence ID" value="NZ_CP043869.1"/>
</dbReference>
<dbReference type="EMBL" id="CP043869">
    <property type="protein sequence ID" value="QEQ97453.1"/>
    <property type="molecule type" value="Genomic_DNA"/>
</dbReference>
<dbReference type="AlphaFoldDB" id="A0A5P1RCX1"/>
<keyword evidence="2" id="KW-0732">Signal</keyword>
<accession>A0A5P1RCX1</accession>
<evidence type="ECO:0000259" key="5">
    <source>
        <dbReference type="Pfam" id="PF03968"/>
    </source>
</evidence>
<keyword evidence="7" id="KW-1185">Reference proteome</keyword>
<organism evidence="6 7">
    <name type="scientific">Neptunomonas concharum</name>
    <dbReference type="NCBI Taxonomy" id="1031538"/>
    <lineage>
        <taxon>Bacteria</taxon>
        <taxon>Pseudomonadati</taxon>
        <taxon>Pseudomonadota</taxon>
        <taxon>Gammaproteobacteria</taxon>
        <taxon>Oceanospirillales</taxon>
        <taxon>Oceanospirillaceae</taxon>
        <taxon>Neptunomonas</taxon>
    </lineage>
</organism>
<evidence type="ECO:0000256" key="3">
    <source>
        <dbReference type="ARBA" id="ARBA00022764"/>
    </source>
</evidence>
<keyword evidence="3 4" id="KW-0574">Periplasm</keyword>
<dbReference type="GO" id="GO:0043165">
    <property type="term" value="P:Gram-negative-bacterium-type cell outer membrane assembly"/>
    <property type="evidence" value="ECO:0007669"/>
    <property type="project" value="UniProtKB-UniRule"/>
</dbReference>
<dbReference type="HAMAP" id="MF_01914">
    <property type="entry name" value="LPS_assembly_LptA"/>
    <property type="match status" value="1"/>
</dbReference>
<evidence type="ECO:0000256" key="1">
    <source>
        <dbReference type="ARBA" id="ARBA00022448"/>
    </source>
</evidence>
<dbReference type="Pfam" id="PF03968">
    <property type="entry name" value="LptD_N"/>
    <property type="match status" value="1"/>
</dbReference>
<dbReference type="Proteomes" id="UP000324760">
    <property type="component" value="Chromosome"/>
</dbReference>
<protein>
    <recommendedName>
        <fullName evidence="4">Lipopolysaccharide export system protein LptA</fullName>
    </recommendedName>
</protein>
<gene>
    <name evidence="4 6" type="primary">lptA</name>
    <name evidence="6" type="ORF">F0U83_12410</name>
</gene>
<dbReference type="PANTHER" id="PTHR36504:SF1">
    <property type="entry name" value="LIPOPOLYSACCHARIDE EXPORT SYSTEM PROTEIN LPTA"/>
    <property type="match status" value="1"/>
</dbReference>
<dbReference type="PANTHER" id="PTHR36504">
    <property type="entry name" value="LIPOPOLYSACCHARIDE EXPORT SYSTEM PROTEIN LPTA"/>
    <property type="match status" value="1"/>
</dbReference>
<dbReference type="InterPro" id="IPR014340">
    <property type="entry name" value="LptA"/>
</dbReference>
<dbReference type="GO" id="GO:0030288">
    <property type="term" value="C:outer membrane-bounded periplasmic space"/>
    <property type="evidence" value="ECO:0007669"/>
    <property type="project" value="TreeGrafter"/>
</dbReference>
<comment type="subcellular location">
    <subcellularLocation>
        <location evidence="4">Periplasm</location>
    </subcellularLocation>
</comment>
<comment type="subunit">
    <text evidence="4">Component of the lipopolysaccharide transport and assembly complex.</text>
</comment>
<evidence type="ECO:0000256" key="2">
    <source>
        <dbReference type="ARBA" id="ARBA00022729"/>
    </source>
</evidence>
<evidence type="ECO:0000313" key="7">
    <source>
        <dbReference type="Proteomes" id="UP000324760"/>
    </source>
</evidence>
<dbReference type="KEGG" id="ncu:F0U83_12410"/>